<evidence type="ECO:0000313" key="4">
    <source>
        <dbReference type="EMBL" id="KAF2098910.1"/>
    </source>
</evidence>
<dbReference type="InterPro" id="IPR036291">
    <property type="entry name" value="NAD(P)-bd_dom_sf"/>
</dbReference>
<dbReference type="EMBL" id="ML978126">
    <property type="protein sequence ID" value="KAF2098910.1"/>
    <property type="molecule type" value="Genomic_DNA"/>
</dbReference>
<dbReference type="Gene3D" id="3.40.50.720">
    <property type="entry name" value="NAD(P)-binding Rossmann-like Domain"/>
    <property type="match status" value="1"/>
</dbReference>
<comment type="caution">
    <text evidence="4">The sequence shown here is derived from an EMBL/GenBank/DDBJ whole genome shotgun (WGS) entry which is preliminary data.</text>
</comment>
<dbReference type="OrthoDB" id="419598at2759"/>
<dbReference type="PANTHER" id="PTHR47706">
    <property type="entry name" value="NMRA-LIKE FAMILY PROTEIN"/>
    <property type="match status" value="1"/>
</dbReference>
<evidence type="ECO:0000313" key="5">
    <source>
        <dbReference type="Proteomes" id="UP000799772"/>
    </source>
</evidence>
<dbReference type="GO" id="GO:0016491">
    <property type="term" value="F:oxidoreductase activity"/>
    <property type="evidence" value="ECO:0007669"/>
    <property type="project" value="UniProtKB-KW"/>
</dbReference>
<proteinExistence type="predicted"/>
<keyword evidence="1" id="KW-0521">NADP</keyword>
<keyword evidence="2" id="KW-0560">Oxidoreductase</keyword>
<evidence type="ECO:0000256" key="1">
    <source>
        <dbReference type="ARBA" id="ARBA00022857"/>
    </source>
</evidence>
<dbReference type="Pfam" id="PF05368">
    <property type="entry name" value="NmrA"/>
    <property type="match status" value="1"/>
</dbReference>
<gene>
    <name evidence="4" type="ORF">NA57DRAFT_66156</name>
</gene>
<organism evidence="4 5">
    <name type="scientific">Rhizodiscina lignyota</name>
    <dbReference type="NCBI Taxonomy" id="1504668"/>
    <lineage>
        <taxon>Eukaryota</taxon>
        <taxon>Fungi</taxon>
        <taxon>Dikarya</taxon>
        <taxon>Ascomycota</taxon>
        <taxon>Pezizomycotina</taxon>
        <taxon>Dothideomycetes</taxon>
        <taxon>Pleosporomycetidae</taxon>
        <taxon>Aulographales</taxon>
        <taxon>Rhizodiscinaceae</taxon>
        <taxon>Rhizodiscina</taxon>
    </lineage>
</organism>
<dbReference type="SUPFAM" id="SSF51735">
    <property type="entry name" value="NAD(P)-binding Rossmann-fold domains"/>
    <property type="match status" value="1"/>
</dbReference>
<dbReference type="InterPro" id="IPR051609">
    <property type="entry name" value="NmrA/Isoflavone_reductase-like"/>
</dbReference>
<dbReference type="AlphaFoldDB" id="A0A9P4IGL4"/>
<feature type="domain" description="NmrA-like" evidence="3">
    <location>
        <begin position="2"/>
        <end position="301"/>
    </location>
</feature>
<dbReference type="InterPro" id="IPR008030">
    <property type="entry name" value="NmrA-like"/>
</dbReference>
<dbReference type="PANTHER" id="PTHR47706:SF9">
    <property type="entry name" value="NMRA-LIKE DOMAIN-CONTAINING PROTEIN-RELATED"/>
    <property type="match status" value="1"/>
</dbReference>
<sequence length="308" mass="35027">MLILIAGITGNIGVKLLSALTQRGHAVRGLSRSKDKLSEKDLQSLEGFYELSSWYDVDAIRKSLRGVDAVVCAYSPVPVLALDAQVLLVRIMEEEGVTRFIPSTWNADWSVLHWGDVPYYDLFLALQRQIAMSTTIEPIYIFVGIFHEVFFSKPGHGGFGPDSHGVWDPNGPVKRAEVWGTGDEKWQLTTEEDCAEFTAELLVDLSKKAGYYRFCSGEYSSREIANIYAQERGVQVNLDFKGSIEQLRATAEKAKREMGLGRFFEWGGYYFQLIQLDGTVYMERLDLKLYPWLKRTSLVEFLREHQEV</sequence>
<keyword evidence="5" id="KW-1185">Reference proteome</keyword>
<accession>A0A9P4IGL4</accession>
<evidence type="ECO:0000256" key="2">
    <source>
        <dbReference type="ARBA" id="ARBA00023002"/>
    </source>
</evidence>
<name>A0A9P4IGL4_9PEZI</name>
<protein>
    <submittedName>
        <fullName evidence="4">NAD(P)-binding protein</fullName>
    </submittedName>
</protein>
<evidence type="ECO:0000259" key="3">
    <source>
        <dbReference type="Pfam" id="PF05368"/>
    </source>
</evidence>
<dbReference type="Proteomes" id="UP000799772">
    <property type="component" value="Unassembled WGS sequence"/>
</dbReference>
<reference evidence="4" key="1">
    <citation type="journal article" date="2020" name="Stud. Mycol.">
        <title>101 Dothideomycetes genomes: a test case for predicting lifestyles and emergence of pathogens.</title>
        <authorList>
            <person name="Haridas S."/>
            <person name="Albert R."/>
            <person name="Binder M."/>
            <person name="Bloem J."/>
            <person name="Labutti K."/>
            <person name="Salamov A."/>
            <person name="Andreopoulos B."/>
            <person name="Baker S."/>
            <person name="Barry K."/>
            <person name="Bills G."/>
            <person name="Bluhm B."/>
            <person name="Cannon C."/>
            <person name="Castanera R."/>
            <person name="Culley D."/>
            <person name="Daum C."/>
            <person name="Ezra D."/>
            <person name="Gonzalez J."/>
            <person name="Henrissat B."/>
            <person name="Kuo A."/>
            <person name="Liang C."/>
            <person name="Lipzen A."/>
            <person name="Lutzoni F."/>
            <person name="Magnuson J."/>
            <person name="Mondo S."/>
            <person name="Nolan M."/>
            <person name="Ohm R."/>
            <person name="Pangilinan J."/>
            <person name="Park H.-J."/>
            <person name="Ramirez L."/>
            <person name="Alfaro M."/>
            <person name="Sun H."/>
            <person name="Tritt A."/>
            <person name="Yoshinaga Y."/>
            <person name="Zwiers L.-H."/>
            <person name="Turgeon B."/>
            <person name="Goodwin S."/>
            <person name="Spatafora J."/>
            <person name="Crous P."/>
            <person name="Grigoriev I."/>
        </authorList>
    </citation>
    <scope>NUCLEOTIDE SEQUENCE</scope>
    <source>
        <strain evidence="4">CBS 133067</strain>
    </source>
</reference>